<protein>
    <submittedName>
        <fullName evidence="1">Biliverdin-producing heme oxygenase</fullName>
    </submittedName>
</protein>
<name>A0AAE3IK25_9BACT</name>
<evidence type="ECO:0000313" key="2">
    <source>
        <dbReference type="Proteomes" id="UP001209317"/>
    </source>
</evidence>
<proteinExistence type="predicted"/>
<organism evidence="1 2">
    <name type="scientific">Haoranjiania flava</name>
    <dbReference type="NCBI Taxonomy" id="1856322"/>
    <lineage>
        <taxon>Bacteria</taxon>
        <taxon>Pseudomonadati</taxon>
        <taxon>Bacteroidota</taxon>
        <taxon>Chitinophagia</taxon>
        <taxon>Chitinophagales</taxon>
        <taxon>Chitinophagaceae</taxon>
        <taxon>Haoranjiania</taxon>
    </lineage>
</organism>
<dbReference type="AlphaFoldDB" id="A0AAE3IK25"/>
<reference evidence="1" key="1">
    <citation type="submission" date="2022-10" db="EMBL/GenBank/DDBJ databases">
        <authorList>
            <person name="Kim H.S."/>
            <person name="Kim J.-S."/>
            <person name="Suh M.K."/>
            <person name="Eom M.K."/>
            <person name="Lee J.-S."/>
        </authorList>
    </citation>
    <scope>NUCLEOTIDE SEQUENCE</scope>
    <source>
        <strain evidence="1">LIP-5</strain>
    </source>
</reference>
<dbReference type="Proteomes" id="UP001209317">
    <property type="component" value="Unassembled WGS sequence"/>
</dbReference>
<dbReference type="SUPFAM" id="SSF48613">
    <property type="entry name" value="Heme oxygenase-like"/>
    <property type="match status" value="1"/>
</dbReference>
<gene>
    <name evidence="1" type="ORF">OD355_01420</name>
</gene>
<comment type="caution">
    <text evidence="1">The sequence shown here is derived from an EMBL/GenBank/DDBJ whole genome shotgun (WGS) entry which is preliminary data.</text>
</comment>
<dbReference type="RefSeq" id="WP_263036657.1">
    <property type="nucleotide sequence ID" value="NZ_JAOTPL010000001.1"/>
</dbReference>
<dbReference type="GO" id="GO:0006788">
    <property type="term" value="P:heme oxidation"/>
    <property type="evidence" value="ECO:0007669"/>
    <property type="project" value="InterPro"/>
</dbReference>
<dbReference type="CDD" id="cd19166">
    <property type="entry name" value="HemeO-bac"/>
    <property type="match status" value="1"/>
</dbReference>
<dbReference type="GO" id="GO:0004392">
    <property type="term" value="F:heme oxygenase (decyclizing) activity"/>
    <property type="evidence" value="ECO:0007669"/>
    <property type="project" value="InterPro"/>
</dbReference>
<dbReference type="Gene3D" id="1.20.910.10">
    <property type="entry name" value="Heme oxygenase-like"/>
    <property type="match status" value="1"/>
</dbReference>
<dbReference type="InterPro" id="IPR016084">
    <property type="entry name" value="Haem_Oase-like_multi-hlx"/>
</dbReference>
<accession>A0AAE3IK25</accession>
<dbReference type="EMBL" id="JAOTPL010000001">
    <property type="protein sequence ID" value="MCU7693169.1"/>
    <property type="molecule type" value="Genomic_DNA"/>
</dbReference>
<evidence type="ECO:0000313" key="1">
    <source>
        <dbReference type="EMBL" id="MCU7693169.1"/>
    </source>
</evidence>
<keyword evidence="2" id="KW-1185">Reference proteome</keyword>
<dbReference type="Pfam" id="PF01126">
    <property type="entry name" value="Heme_oxygenase"/>
    <property type="match status" value="1"/>
</dbReference>
<sequence>MITTVLKEATRPMHEALEACMFSENILAKSLTPDQYRLLIQANYTVHALLENRVFTALSADVKHALQVEERAKLPALEANRHILSIPGEINLPAHIFVPGIHDQQQALGAMYVMEGATLGGNMIVRHLKKTAALAALSFHYYGVYGETTGEKWKRFQNVLNTYVSPDSEACVAKATEVFIFMQRVAQHFQQPIPA</sequence>
<dbReference type="InterPro" id="IPR016053">
    <property type="entry name" value="Haem_Oase-like"/>
</dbReference>